<accession>A0AAV7FEW5</accession>
<gene>
    <name evidence="2" type="ORF">H6P81_003129</name>
</gene>
<feature type="region of interest" description="Disordered" evidence="1">
    <location>
        <begin position="1"/>
        <end position="30"/>
    </location>
</feature>
<keyword evidence="3" id="KW-1185">Reference proteome</keyword>
<sequence>MVGSNNSLSIPSGERIPCSEGGESKRDARITIPNERDFDISAVAYFGLSLVPIPSVEGELGGGFALSEGSSKDPTRKIFIHRFTASPPQRLKIIKALSDDEPSKDPTQKFYGNEYDEEDDKDSIAASIRISDEWGEVTEIGEETDNSLRIRGCFSIASSSILNLCNSARQETVDFGCTFVYLGSLELPQRGDLISYGAPALLSPGFGLVKSPEEAT</sequence>
<proteinExistence type="predicted"/>
<protein>
    <submittedName>
        <fullName evidence="2">Uncharacterized protein</fullName>
    </submittedName>
</protein>
<evidence type="ECO:0000313" key="3">
    <source>
        <dbReference type="Proteomes" id="UP000825729"/>
    </source>
</evidence>
<dbReference type="EMBL" id="JAINDJ010000002">
    <property type="protein sequence ID" value="KAG9458621.1"/>
    <property type="molecule type" value="Genomic_DNA"/>
</dbReference>
<reference evidence="2 3" key="1">
    <citation type="submission" date="2021-07" db="EMBL/GenBank/DDBJ databases">
        <title>The Aristolochia fimbriata genome: insights into angiosperm evolution, floral development and chemical biosynthesis.</title>
        <authorList>
            <person name="Jiao Y."/>
        </authorList>
    </citation>
    <scope>NUCLEOTIDE SEQUENCE [LARGE SCALE GENOMIC DNA]</scope>
    <source>
        <strain evidence="2">IBCAS-2021</strain>
        <tissue evidence="2">Leaf</tissue>
    </source>
</reference>
<evidence type="ECO:0000256" key="1">
    <source>
        <dbReference type="SAM" id="MobiDB-lite"/>
    </source>
</evidence>
<dbReference type="Proteomes" id="UP000825729">
    <property type="component" value="Unassembled WGS sequence"/>
</dbReference>
<evidence type="ECO:0000313" key="2">
    <source>
        <dbReference type="EMBL" id="KAG9458621.1"/>
    </source>
</evidence>
<comment type="caution">
    <text evidence="2">The sequence shown here is derived from an EMBL/GenBank/DDBJ whole genome shotgun (WGS) entry which is preliminary data.</text>
</comment>
<name>A0AAV7FEW5_ARIFI</name>
<organism evidence="2 3">
    <name type="scientific">Aristolochia fimbriata</name>
    <name type="common">White veined hardy Dutchman's pipe vine</name>
    <dbReference type="NCBI Taxonomy" id="158543"/>
    <lineage>
        <taxon>Eukaryota</taxon>
        <taxon>Viridiplantae</taxon>
        <taxon>Streptophyta</taxon>
        <taxon>Embryophyta</taxon>
        <taxon>Tracheophyta</taxon>
        <taxon>Spermatophyta</taxon>
        <taxon>Magnoliopsida</taxon>
        <taxon>Magnoliidae</taxon>
        <taxon>Piperales</taxon>
        <taxon>Aristolochiaceae</taxon>
        <taxon>Aristolochia</taxon>
    </lineage>
</organism>
<feature type="compositionally biased region" description="Polar residues" evidence="1">
    <location>
        <begin position="1"/>
        <end position="10"/>
    </location>
</feature>
<dbReference type="AlphaFoldDB" id="A0AAV7FEW5"/>